<sequence length="150" mass="18014">QCDPAYIRVLRDLGFTAYRGMENNWVENKVHVRFPLRILRLTDTYFPITGYGSCTPEQEDGIWNLRGTQMFRPIFKPLKFMEGLKVHRIKRRMLYAAKNGLTFHLWWHPHNIGVRTAEHMAQLEEIFRYYAELKEKYGMESRNMREATEK</sequence>
<organism evidence="1">
    <name type="scientific">human gut metagenome</name>
    <dbReference type="NCBI Taxonomy" id="408170"/>
    <lineage>
        <taxon>unclassified sequences</taxon>
        <taxon>metagenomes</taxon>
        <taxon>organismal metagenomes</taxon>
    </lineage>
</organism>
<accession>K1SXB1</accession>
<dbReference type="AlphaFoldDB" id="K1SXB1"/>
<gene>
    <name evidence="1" type="ORF">OBE_08019</name>
</gene>
<proteinExistence type="predicted"/>
<reference evidence="1" key="1">
    <citation type="journal article" date="2013" name="Environ. Microbiol.">
        <title>Microbiota from the distal guts of lean and obese adolescents exhibit partial functional redundancy besides clear differences in community structure.</title>
        <authorList>
            <person name="Ferrer M."/>
            <person name="Ruiz A."/>
            <person name="Lanza F."/>
            <person name="Haange S.B."/>
            <person name="Oberbach A."/>
            <person name="Till H."/>
            <person name="Bargiela R."/>
            <person name="Campoy C."/>
            <person name="Segura M.T."/>
            <person name="Richter M."/>
            <person name="von Bergen M."/>
            <person name="Seifert J."/>
            <person name="Suarez A."/>
        </authorList>
    </citation>
    <scope>NUCLEOTIDE SEQUENCE</scope>
</reference>
<evidence type="ECO:0000313" key="1">
    <source>
        <dbReference type="EMBL" id="EKC62348.1"/>
    </source>
</evidence>
<dbReference type="Gene3D" id="3.20.20.370">
    <property type="entry name" value="Glycoside hydrolase/deacetylase"/>
    <property type="match status" value="1"/>
</dbReference>
<comment type="caution">
    <text evidence="1">The sequence shown here is derived from an EMBL/GenBank/DDBJ whole genome shotgun (WGS) entry which is preliminary data.</text>
</comment>
<feature type="non-terminal residue" evidence="1">
    <location>
        <position position="1"/>
    </location>
</feature>
<dbReference type="EMBL" id="AJWZ01005519">
    <property type="protein sequence ID" value="EKC62348.1"/>
    <property type="molecule type" value="Genomic_DNA"/>
</dbReference>
<name>K1SXB1_9ZZZZ</name>
<protein>
    <submittedName>
        <fullName evidence="1">Polysaccharide deacetylase</fullName>
    </submittedName>
</protein>